<gene>
    <name evidence="10" type="ORF">METZ01_LOCUS99664</name>
</gene>
<organism evidence="10">
    <name type="scientific">marine metagenome</name>
    <dbReference type="NCBI Taxonomy" id="408172"/>
    <lineage>
        <taxon>unclassified sequences</taxon>
        <taxon>metagenomes</taxon>
        <taxon>ecological metagenomes</taxon>
    </lineage>
</organism>
<comment type="subcellular location">
    <subcellularLocation>
        <location evidence="1">Cytoplasm</location>
    </subcellularLocation>
</comment>
<dbReference type="PANTHER" id="PTHR20903:SF0">
    <property type="entry name" value="PREFOLDIN SUBUNIT 1"/>
    <property type="match status" value="1"/>
</dbReference>
<dbReference type="GO" id="GO:0044183">
    <property type="term" value="F:protein folding chaperone"/>
    <property type="evidence" value="ECO:0007669"/>
    <property type="project" value="TreeGrafter"/>
</dbReference>
<evidence type="ECO:0000256" key="3">
    <source>
        <dbReference type="ARBA" id="ARBA00011716"/>
    </source>
</evidence>
<dbReference type="PANTHER" id="PTHR20903">
    <property type="entry name" value="PREFOLDIN SUBUNIT 1-RELATED"/>
    <property type="match status" value="1"/>
</dbReference>
<comment type="similarity">
    <text evidence="2">Belongs to the prefoldin subunit beta family.</text>
</comment>
<evidence type="ECO:0000256" key="8">
    <source>
        <dbReference type="ARBA" id="ARBA00033461"/>
    </source>
</evidence>
<evidence type="ECO:0000256" key="4">
    <source>
        <dbReference type="ARBA" id="ARBA00016304"/>
    </source>
</evidence>
<dbReference type="InterPro" id="IPR009053">
    <property type="entry name" value="Prefoldin"/>
</dbReference>
<evidence type="ECO:0000313" key="10">
    <source>
        <dbReference type="EMBL" id="SVA46810.1"/>
    </source>
</evidence>
<evidence type="ECO:0000256" key="5">
    <source>
        <dbReference type="ARBA" id="ARBA00022490"/>
    </source>
</evidence>
<dbReference type="CDD" id="cd23162">
    <property type="entry name" value="Prefoldin_beta_GimC"/>
    <property type="match status" value="1"/>
</dbReference>
<dbReference type="NCBIfam" id="TIGR02338">
    <property type="entry name" value="gimC_beta"/>
    <property type="match status" value="1"/>
</dbReference>
<dbReference type="GO" id="GO:0051082">
    <property type="term" value="F:unfolded protein binding"/>
    <property type="evidence" value="ECO:0007669"/>
    <property type="project" value="InterPro"/>
</dbReference>
<evidence type="ECO:0000256" key="7">
    <source>
        <dbReference type="ARBA" id="ARBA00025077"/>
    </source>
</evidence>
<keyword evidence="5" id="KW-0963">Cytoplasm</keyword>
<evidence type="ECO:0000256" key="9">
    <source>
        <dbReference type="SAM" id="MobiDB-lite"/>
    </source>
</evidence>
<evidence type="ECO:0000256" key="6">
    <source>
        <dbReference type="ARBA" id="ARBA00023186"/>
    </source>
</evidence>
<dbReference type="Pfam" id="PF01920">
    <property type="entry name" value="Prefoldin_2"/>
    <property type="match status" value="1"/>
</dbReference>
<name>A0A381W2P7_9ZZZZ</name>
<dbReference type="Gene3D" id="1.10.287.370">
    <property type="match status" value="1"/>
</dbReference>
<sequence length="132" mass="15094">MSSNQQIPPWLQEQIAKLQQTQQNLQMTVSQKQQLEFENIETEKSLEELKKVSDDDAVFKFAGTILVKSNKQTLLEDLEEKKELIKTRTTVLAKQEDKLKTSLKEQESKIQEMIKNPSAMGAKQPSEGESSQ</sequence>
<dbReference type="InterPro" id="IPR012713">
    <property type="entry name" value="PfdB"/>
</dbReference>
<proteinExistence type="inferred from homology"/>
<keyword evidence="6" id="KW-0143">Chaperone</keyword>
<dbReference type="AlphaFoldDB" id="A0A381W2P7"/>
<dbReference type="GO" id="GO:0005737">
    <property type="term" value="C:cytoplasm"/>
    <property type="evidence" value="ECO:0007669"/>
    <property type="project" value="UniProtKB-SubCell"/>
</dbReference>
<feature type="compositionally biased region" description="Basic and acidic residues" evidence="9">
    <location>
        <begin position="102"/>
        <end position="112"/>
    </location>
</feature>
<evidence type="ECO:0000256" key="1">
    <source>
        <dbReference type="ARBA" id="ARBA00004496"/>
    </source>
</evidence>
<dbReference type="EMBL" id="UINC01010530">
    <property type="protein sequence ID" value="SVA46810.1"/>
    <property type="molecule type" value="Genomic_DNA"/>
</dbReference>
<reference evidence="10" key="1">
    <citation type="submission" date="2018-05" db="EMBL/GenBank/DDBJ databases">
        <authorList>
            <person name="Lanie J.A."/>
            <person name="Ng W.-L."/>
            <person name="Kazmierczak K.M."/>
            <person name="Andrzejewski T.M."/>
            <person name="Davidsen T.M."/>
            <person name="Wayne K.J."/>
            <person name="Tettelin H."/>
            <person name="Glass J.I."/>
            <person name="Rusch D."/>
            <person name="Podicherti R."/>
            <person name="Tsui H.-C.T."/>
            <person name="Winkler M.E."/>
        </authorList>
    </citation>
    <scope>NUCLEOTIDE SEQUENCE</scope>
</reference>
<dbReference type="SUPFAM" id="SSF46579">
    <property type="entry name" value="Prefoldin"/>
    <property type="match status" value="1"/>
</dbReference>
<dbReference type="GO" id="GO:0016272">
    <property type="term" value="C:prefoldin complex"/>
    <property type="evidence" value="ECO:0007669"/>
    <property type="project" value="InterPro"/>
</dbReference>
<evidence type="ECO:0000256" key="2">
    <source>
        <dbReference type="ARBA" id="ARBA00008045"/>
    </source>
</evidence>
<dbReference type="HAMAP" id="MF_00307">
    <property type="entry name" value="PfdB"/>
    <property type="match status" value="1"/>
</dbReference>
<comment type="subunit">
    <text evidence="3">Heterohexamer of two alpha and four beta subunits.</text>
</comment>
<feature type="region of interest" description="Disordered" evidence="9">
    <location>
        <begin position="102"/>
        <end position="132"/>
    </location>
</feature>
<accession>A0A381W2P7</accession>
<dbReference type="InterPro" id="IPR002777">
    <property type="entry name" value="PFD_beta-like"/>
</dbReference>
<comment type="function">
    <text evidence="7">Molecular chaperone capable of stabilizing a range of proteins. Seems to fulfill an ATP-independent, HSP70-like function in archaeal de novo protein folding.</text>
</comment>
<protein>
    <recommendedName>
        <fullName evidence="4">Prefoldin subunit beta</fullName>
    </recommendedName>
    <alternativeName>
        <fullName evidence="8">GimC subunit beta</fullName>
    </alternativeName>
</protein>